<dbReference type="Pfam" id="PF11717">
    <property type="entry name" value="Tudor-knot"/>
    <property type="match status" value="1"/>
</dbReference>
<organism evidence="3 4">
    <name type="scientific">Ichthyophthirius multifiliis</name>
    <name type="common">White spot disease agent</name>
    <name type="synonym">Ich</name>
    <dbReference type="NCBI Taxonomy" id="5932"/>
    <lineage>
        <taxon>Eukaryota</taxon>
        <taxon>Sar</taxon>
        <taxon>Alveolata</taxon>
        <taxon>Ciliophora</taxon>
        <taxon>Intramacronucleata</taxon>
        <taxon>Oligohymenophorea</taxon>
        <taxon>Hymenostomatida</taxon>
        <taxon>Ophryoglenina</taxon>
        <taxon>Ichthyophthirius</taxon>
    </lineage>
</organism>
<keyword evidence="4" id="KW-1185">Reference proteome</keyword>
<dbReference type="CDD" id="cd20104">
    <property type="entry name" value="MBT_PHF20L1-like"/>
    <property type="match status" value="1"/>
</dbReference>
<protein>
    <recommendedName>
        <fullName evidence="2">Tudor-knot domain-containing protein</fullName>
    </recommendedName>
</protein>
<evidence type="ECO:0000313" key="4">
    <source>
        <dbReference type="Proteomes" id="UP000008983"/>
    </source>
</evidence>
<dbReference type="AlphaFoldDB" id="G0R2T7"/>
<gene>
    <name evidence="3" type="ORF">IMG5_181380</name>
</gene>
<name>G0R2T7_ICHMU</name>
<dbReference type="Proteomes" id="UP000008983">
    <property type="component" value="Unassembled WGS sequence"/>
</dbReference>
<dbReference type="RefSeq" id="XP_004027554.1">
    <property type="nucleotide sequence ID" value="XM_004027505.1"/>
</dbReference>
<feature type="domain" description="Tudor-knot" evidence="2">
    <location>
        <begin position="161"/>
        <end position="197"/>
    </location>
</feature>
<dbReference type="GeneID" id="14904259"/>
<dbReference type="Gene3D" id="2.30.30.140">
    <property type="match status" value="1"/>
</dbReference>
<dbReference type="EMBL" id="GL984282">
    <property type="protein sequence ID" value="EGR28209.1"/>
    <property type="molecule type" value="Genomic_DNA"/>
</dbReference>
<feature type="compositionally biased region" description="Polar residues" evidence="1">
    <location>
        <begin position="354"/>
        <end position="368"/>
    </location>
</feature>
<sequence>MRKNKKRLKMVTQYIQQQGQIIKIKKKKINNNYKIQIITINKMMEMKLVFYRIQKYYKIYLGHQIKYKWHNIIKERNYFNKEPKVYKFLMNDNIQQTIGYTNIQKDKFCESIQQNQDTIDILLEGMNTNIDQMKKQQYVESFDFIKTKYKVGQWIDVKDTVNQWLEAQIIKISGQEQKLFVHYNGWATRWDEWIDAKSDRIALFRTHTVQSQASLTMSPYPINEIDGDRSEMPERRKMDDILFQTCGLLNQVNSKLIQLTKVSNKVKFSHDKQESEEQQKYKQVLSTQLAPIFDRTGRMIMDLAMLLGEIGSESQRIDNDEDEEEKSQQSDQNEQQLANNIDIQSIRSNSSLGRYSIQQNDGNQHYEGSQSSHNNNRNRQRHNYKFQVPVMLNPGELHKVNSINTERFQISRIVQIPQNINLQQQ</sequence>
<evidence type="ECO:0000313" key="3">
    <source>
        <dbReference type="EMBL" id="EGR28209.1"/>
    </source>
</evidence>
<reference evidence="3 4" key="1">
    <citation type="submission" date="2011-07" db="EMBL/GenBank/DDBJ databases">
        <authorList>
            <person name="Coyne R."/>
            <person name="Brami D."/>
            <person name="Johnson J."/>
            <person name="Hostetler J."/>
            <person name="Hannick L."/>
            <person name="Clark T."/>
            <person name="Cassidy-Hanley D."/>
            <person name="Inman J."/>
        </authorList>
    </citation>
    <scope>NUCLEOTIDE SEQUENCE [LARGE SCALE GENOMIC DNA]</scope>
    <source>
        <strain evidence="3 4">G5</strain>
    </source>
</reference>
<dbReference type="InterPro" id="IPR025995">
    <property type="entry name" value="Tudor-knot"/>
</dbReference>
<evidence type="ECO:0000259" key="2">
    <source>
        <dbReference type="Pfam" id="PF11717"/>
    </source>
</evidence>
<feature type="region of interest" description="Disordered" evidence="1">
    <location>
        <begin position="354"/>
        <end position="377"/>
    </location>
</feature>
<feature type="region of interest" description="Disordered" evidence="1">
    <location>
        <begin position="315"/>
        <end position="335"/>
    </location>
</feature>
<dbReference type="STRING" id="857967.G0R2T7"/>
<dbReference type="InParanoid" id="G0R2T7"/>
<evidence type="ECO:0000256" key="1">
    <source>
        <dbReference type="SAM" id="MobiDB-lite"/>
    </source>
</evidence>
<dbReference type="OrthoDB" id="428577at2759"/>
<dbReference type="eggNOG" id="KOG4248">
    <property type="taxonomic scope" value="Eukaryota"/>
</dbReference>
<proteinExistence type="predicted"/>
<dbReference type="InterPro" id="IPR016197">
    <property type="entry name" value="Chromo-like_dom_sf"/>
</dbReference>
<accession>G0R2T7</accession>
<dbReference type="SUPFAM" id="SSF54160">
    <property type="entry name" value="Chromo domain-like"/>
    <property type="match status" value="1"/>
</dbReference>